<comment type="caution">
    <text evidence="2">The sequence shown here is derived from an EMBL/GenBank/DDBJ whole genome shotgun (WGS) entry which is preliminary data.</text>
</comment>
<gene>
    <name evidence="2" type="ORF">BN2476_470080</name>
</gene>
<feature type="compositionally biased region" description="Polar residues" evidence="1">
    <location>
        <begin position="68"/>
        <end position="78"/>
    </location>
</feature>
<name>A0A1N7SE42_9BURK</name>
<evidence type="ECO:0000313" key="3">
    <source>
        <dbReference type="Proteomes" id="UP000195569"/>
    </source>
</evidence>
<dbReference type="AlphaFoldDB" id="A0A1N7SE42"/>
<organism evidence="2 3">
    <name type="scientific">Paraburkholderia piptadeniae</name>
    <dbReference type="NCBI Taxonomy" id="1701573"/>
    <lineage>
        <taxon>Bacteria</taxon>
        <taxon>Pseudomonadati</taxon>
        <taxon>Pseudomonadota</taxon>
        <taxon>Betaproteobacteria</taxon>
        <taxon>Burkholderiales</taxon>
        <taxon>Burkholderiaceae</taxon>
        <taxon>Paraburkholderia</taxon>
    </lineage>
</organism>
<evidence type="ECO:0000256" key="1">
    <source>
        <dbReference type="SAM" id="MobiDB-lite"/>
    </source>
</evidence>
<dbReference type="Proteomes" id="UP000195569">
    <property type="component" value="Unassembled WGS sequence"/>
</dbReference>
<keyword evidence="3" id="KW-1185">Reference proteome</keyword>
<dbReference type="EMBL" id="CYGY02000047">
    <property type="protein sequence ID" value="SIT45614.1"/>
    <property type="molecule type" value="Genomic_DNA"/>
</dbReference>
<sequence>MNSTGTITMTMTMREVDRLKVIEAVTDTICKGAEDLLRRSWAWASPIESKRKPGTLSGPGKDGRCRRIQTTSPCSTGS</sequence>
<proteinExistence type="predicted"/>
<accession>A0A1N7SE42</accession>
<protein>
    <submittedName>
        <fullName evidence="2">Uncharacterized protein</fullName>
    </submittedName>
</protein>
<feature type="region of interest" description="Disordered" evidence="1">
    <location>
        <begin position="49"/>
        <end position="78"/>
    </location>
</feature>
<evidence type="ECO:0000313" key="2">
    <source>
        <dbReference type="EMBL" id="SIT45614.1"/>
    </source>
</evidence>
<reference evidence="2" key="1">
    <citation type="submission" date="2016-12" db="EMBL/GenBank/DDBJ databases">
        <authorList>
            <person name="Moulin L."/>
        </authorList>
    </citation>
    <scope>NUCLEOTIDE SEQUENCE [LARGE SCALE GENOMIC DNA]</scope>
    <source>
        <strain evidence="2">STM 7183</strain>
    </source>
</reference>